<evidence type="ECO:0008006" key="3">
    <source>
        <dbReference type="Google" id="ProtNLM"/>
    </source>
</evidence>
<evidence type="ECO:0000313" key="1">
    <source>
        <dbReference type="EMBL" id="KIJ61024.1"/>
    </source>
</evidence>
<sequence>MIQDPVIYLPLDLVTEIFLLCRTEYSASGDSFPGPSSLMPLTICQVSRTWRRIALSMPLIWSSISIDSLTKKFSSSISQSWIDRTKDCPLTVDYRMSKNSQASLVLRHQLYGHIPRFRNVTIQPRDVSQGTQFRNCPLLETLDIIQPADQVSAPDEVEGLGQMIEGAPRLRRITATIACLNLIPTLGAKLTSLHLTLRDPVCTLYDVLGQCLHLRELTFACCTRSEKIADWDGLQNSVVLPSLEVLSTAEIGGKEVETCILSGLLTPKLCKGSFLWTEEPRSAQVLQSLLCSSTALRSLSLRCFGGLGEHGISLLRHLPSLSEVCLTGAVSLHTFFCGVPSAVTSTRLLEDMVLGPAADTLLPRLEALSLDTSFLRDEEALISMVESRFRTRLVSPSSSVARLRRVRVDGVLSDAGSLRLMQSCDEVVSCGRAVSR</sequence>
<dbReference type="SUPFAM" id="SSF52047">
    <property type="entry name" value="RNI-like"/>
    <property type="match status" value="1"/>
</dbReference>
<dbReference type="InterPro" id="IPR032675">
    <property type="entry name" value="LRR_dom_sf"/>
</dbReference>
<keyword evidence="2" id="KW-1185">Reference proteome</keyword>
<accession>A0A0C9V5Z5</accession>
<evidence type="ECO:0000313" key="2">
    <source>
        <dbReference type="Proteomes" id="UP000053820"/>
    </source>
</evidence>
<gene>
    <name evidence="1" type="ORF">HYDPIDRAFT_116547</name>
</gene>
<dbReference type="HOGENOM" id="CLU_049937_0_0_1"/>
<dbReference type="Proteomes" id="UP000053820">
    <property type="component" value="Unassembled WGS sequence"/>
</dbReference>
<dbReference type="EMBL" id="KN839866">
    <property type="protein sequence ID" value="KIJ61024.1"/>
    <property type="molecule type" value="Genomic_DNA"/>
</dbReference>
<name>A0A0C9V5Z5_9AGAM</name>
<dbReference type="OrthoDB" id="2641299at2759"/>
<reference evidence="1 2" key="1">
    <citation type="submission" date="2014-04" db="EMBL/GenBank/DDBJ databases">
        <title>Evolutionary Origins and Diversification of the Mycorrhizal Mutualists.</title>
        <authorList>
            <consortium name="DOE Joint Genome Institute"/>
            <consortium name="Mycorrhizal Genomics Consortium"/>
            <person name="Kohler A."/>
            <person name="Kuo A."/>
            <person name="Nagy L.G."/>
            <person name="Floudas D."/>
            <person name="Copeland A."/>
            <person name="Barry K.W."/>
            <person name="Cichocki N."/>
            <person name="Veneault-Fourrey C."/>
            <person name="LaButti K."/>
            <person name="Lindquist E.A."/>
            <person name="Lipzen A."/>
            <person name="Lundell T."/>
            <person name="Morin E."/>
            <person name="Murat C."/>
            <person name="Riley R."/>
            <person name="Ohm R."/>
            <person name="Sun H."/>
            <person name="Tunlid A."/>
            <person name="Henrissat B."/>
            <person name="Grigoriev I.V."/>
            <person name="Hibbett D.S."/>
            <person name="Martin F."/>
        </authorList>
    </citation>
    <scope>NUCLEOTIDE SEQUENCE [LARGE SCALE GENOMIC DNA]</scope>
    <source>
        <strain evidence="1 2">MD-312</strain>
    </source>
</reference>
<organism evidence="1 2">
    <name type="scientific">Hydnomerulius pinastri MD-312</name>
    <dbReference type="NCBI Taxonomy" id="994086"/>
    <lineage>
        <taxon>Eukaryota</taxon>
        <taxon>Fungi</taxon>
        <taxon>Dikarya</taxon>
        <taxon>Basidiomycota</taxon>
        <taxon>Agaricomycotina</taxon>
        <taxon>Agaricomycetes</taxon>
        <taxon>Agaricomycetidae</taxon>
        <taxon>Boletales</taxon>
        <taxon>Boletales incertae sedis</taxon>
        <taxon>Leucogyrophana</taxon>
    </lineage>
</organism>
<proteinExistence type="predicted"/>
<dbReference type="AlphaFoldDB" id="A0A0C9V5Z5"/>
<dbReference type="Gene3D" id="3.80.10.10">
    <property type="entry name" value="Ribonuclease Inhibitor"/>
    <property type="match status" value="1"/>
</dbReference>
<protein>
    <recommendedName>
        <fullName evidence="3">F-box domain-containing protein</fullName>
    </recommendedName>
</protein>